<accession>W9W4N7</accession>
<dbReference type="GO" id="GO:0016491">
    <property type="term" value="F:oxidoreductase activity"/>
    <property type="evidence" value="ECO:0007669"/>
    <property type="project" value="UniProtKB-KW"/>
</dbReference>
<evidence type="ECO:0008006" key="5">
    <source>
        <dbReference type="Google" id="ProtNLM"/>
    </source>
</evidence>
<proteinExistence type="inferred from homology"/>
<dbReference type="RefSeq" id="XP_007756308.1">
    <property type="nucleotide sequence ID" value="XM_007758118.1"/>
</dbReference>
<keyword evidence="4" id="KW-1185">Reference proteome</keyword>
<reference evidence="3 4" key="1">
    <citation type="submission" date="2013-03" db="EMBL/GenBank/DDBJ databases">
        <title>The Genome Sequence of Cladophialophora yegresii CBS 114405.</title>
        <authorList>
            <consortium name="The Broad Institute Genomics Platform"/>
            <person name="Cuomo C."/>
            <person name="de Hoog S."/>
            <person name="Gorbushina A."/>
            <person name="Walker B."/>
            <person name="Young S.K."/>
            <person name="Zeng Q."/>
            <person name="Gargeya S."/>
            <person name="Fitzgerald M."/>
            <person name="Haas B."/>
            <person name="Abouelleil A."/>
            <person name="Allen A.W."/>
            <person name="Alvarado L."/>
            <person name="Arachchi H.M."/>
            <person name="Berlin A.M."/>
            <person name="Chapman S.B."/>
            <person name="Gainer-Dewar J."/>
            <person name="Goldberg J."/>
            <person name="Griggs A."/>
            <person name="Gujja S."/>
            <person name="Hansen M."/>
            <person name="Howarth C."/>
            <person name="Imamovic A."/>
            <person name="Ireland A."/>
            <person name="Larimer J."/>
            <person name="McCowan C."/>
            <person name="Murphy C."/>
            <person name="Pearson M."/>
            <person name="Poon T.W."/>
            <person name="Priest M."/>
            <person name="Roberts A."/>
            <person name="Saif S."/>
            <person name="Shea T."/>
            <person name="Sisk P."/>
            <person name="Sykes S."/>
            <person name="Wortman J."/>
            <person name="Nusbaum C."/>
            <person name="Birren B."/>
        </authorList>
    </citation>
    <scope>NUCLEOTIDE SEQUENCE [LARGE SCALE GENOMIC DNA]</scope>
    <source>
        <strain evidence="3 4">CBS 114405</strain>
    </source>
</reference>
<dbReference type="AlphaFoldDB" id="W9W4N7"/>
<dbReference type="EMBL" id="AMGW01000003">
    <property type="protein sequence ID" value="EXJ59955.1"/>
    <property type="molecule type" value="Genomic_DNA"/>
</dbReference>
<dbReference type="SUPFAM" id="SSF51735">
    <property type="entry name" value="NAD(P)-binding Rossmann-fold domains"/>
    <property type="match status" value="1"/>
</dbReference>
<name>W9W4N7_9EURO</name>
<evidence type="ECO:0000256" key="2">
    <source>
        <dbReference type="ARBA" id="ARBA00023002"/>
    </source>
</evidence>
<comment type="caution">
    <text evidence="3">The sequence shown here is derived from an EMBL/GenBank/DDBJ whole genome shotgun (WGS) entry which is preliminary data.</text>
</comment>
<protein>
    <recommendedName>
        <fullName evidence="5">NAD(P)-binding domain-containing protein</fullName>
    </recommendedName>
</protein>
<evidence type="ECO:0000256" key="1">
    <source>
        <dbReference type="ARBA" id="ARBA00006484"/>
    </source>
</evidence>
<dbReference type="VEuPathDB" id="FungiDB:A1O7_04103"/>
<dbReference type="STRING" id="1182544.W9W4N7"/>
<dbReference type="GeneID" id="19178693"/>
<dbReference type="Gene3D" id="3.40.50.720">
    <property type="entry name" value="NAD(P)-binding Rossmann-like Domain"/>
    <property type="match status" value="1"/>
</dbReference>
<evidence type="ECO:0000313" key="4">
    <source>
        <dbReference type="Proteomes" id="UP000019473"/>
    </source>
</evidence>
<evidence type="ECO:0000313" key="3">
    <source>
        <dbReference type="EMBL" id="EXJ59955.1"/>
    </source>
</evidence>
<keyword evidence="2" id="KW-0560">Oxidoreductase</keyword>
<dbReference type="InterPro" id="IPR036291">
    <property type="entry name" value="NAD(P)-bd_dom_sf"/>
</dbReference>
<dbReference type="PANTHER" id="PTHR43669:SF4">
    <property type="entry name" value="SHORT-CHAIN DEHYDROGENASE"/>
    <property type="match status" value="1"/>
</dbReference>
<organism evidence="3 4">
    <name type="scientific">Cladophialophora yegresii CBS 114405</name>
    <dbReference type="NCBI Taxonomy" id="1182544"/>
    <lineage>
        <taxon>Eukaryota</taxon>
        <taxon>Fungi</taxon>
        <taxon>Dikarya</taxon>
        <taxon>Ascomycota</taxon>
        <taxon>Pezizomycotina</taxon>
        <taxon>Eurotiomycetes</taxon>
        <taxon>Chaetothyriomycetidae</taxon>
        <taxon>Chaetothyriales</taxon>
        <taxon>Herpotrichiellaceae</taxon>
        <taxon>Cladophialophora</taxon>
    </lineage>
</organism>
<gene>
    <name evidence="3" type="ORF">A1O7_04103</name>
</gene>
<sequence length="178" mass="20125">MSKILLILGSGANVGSHTARAFALQGYKVATASRTVPQTPDGSHLHVTVDLSKPETVPEVFERVRREFGGEVGVVVYNGYEGDGCAFVPLRAFRDWLRWVRMDWTILDRLDWDWTAWTGLFGLDYTGLDWDAMYQVRLTVMYYTHQTPWGLDYSWAVTAEEGGHVKKMKLALAMTMDG</sequence>
<dbReference type="HOGENOM" id="CLU_1510456_0_0_1"/>
<dbReference type="PANTHER" id="PTHR43669">
    <property type="entry name" value="5-KETO-D-GLUCONATE 5-REDUCTASE"/>
    <property type="match status" value="1"/>
</dbReference>
<dbReference type="Proteomes" id="UP000019473">
    <property type="component" value="Unassembled WGS sequence"/>
</dbReference>
<dbReference type="OrthoDB" id="5336600at2759"/>
<comment type="similarity">
    <text evidence="1">Belongs to the short-chain dehydrogenases/reductases (SDR) family.</text>
</comment>